<dbReference type="RefSeq" id="WP_023605832.1">
    <property type="nucleotide sequence ID" value="NZ_BKBT01000013.1"/>
</dbReference>
<reference evidence="1" key="1">
    <citation type="submission" date="2023-01" db="EMBL/GenBank/DDBJ databases">
        <title>Oxazolidinone resistance genes in florfenicol resistant enterococci from beef cattle and veal calves at slaughter.</title>
        <authorList>
            <person name="Biggel M."/>
        </authorList>
    </citation>
    <scope>NUCLEOTIDE SEQUENCE</scope>
    <source>
        <strain evidence="1">K204-1</strain>
    </source>
</reference>
<evidence type="ECO:0000313" key="2">
    <source>
        <dbReference type="Proteomes" id="UP001179600"/>
    </source>
</evidence>
<protein>
    <submittedName>
        <fullName evidence="1">Cof-type HAD-IIB family hydrolase</fullName>
    </submittedName>
</protein>
<dbReference type="GO" id="GO:0000287">
    <property type="term" value="F:magnesium ion binding"/>
    <property type="evidence" value="ECO:0007669"/>
    <property type="project" value="TreeGrafter"/>
</dbReference>
<proteinExistence type="predicted"/>
<dbReference type="CDD" id="cd07516">
    <property type="entry name" value="HAD_Pase"/>
    <property type="match status" value="1"/>
</dbReference>
<dbReference type="Gene3D" id="3.30.1240.10">
    <property type="match status" value="1"/>
</dbReference>
<dbReference type="InterPro" id="IPR006379">
    <property type="entry name" value="HAD-SF_hydro_IIB"/>
</dbReference>
<dbReference type="GO" id="GO:0005829">
    <property type="term" value="C:cytosol"/>
    <property type="evidence" value="ECO:0007669"/>
    <property type="project" value="TreeGrafter"/>
</dbReference>
<name>A0AAE9XFJ0_9ENTE</name>
<dbReference type="EMBL" id="CP116507">
    <property type="protein sequence ID" value="WCG23113.1"/>
    <property type="molecule type" value="Genomic_DNA"/>
</dbReference>
<dbReference type="SFLD" id="SFLDG01140">
    <property type="entry name" value="C2.B:_Phosphomannomutase_and_P"/>
    <property type="match status" value="1"/>
</dbReference>
<accession>A0AAE9XFJ0</accession>
<gene>
    <name evidence="1" type="ORF">PML95_02420</name>
</gene>
<dbReference type="InterPro" id="IPR036412">
    <property type="entry name" value="HAD-like_sf"/>
</dbReference>
<dbReference type="NCBIfam" id="TIGR01484">
    <property type="entry name" value="HAD-SF-IIB"/>
    <property type="match status" value="1"/>
</dbReference>
<dbReference type="Gene3D" id="3.40.50.1000">
    <property type="entry name" value="HAD superfamily/HAD-like"/>
    <property type="match status" value="1"/>
</dbReference>
<dbReference type="Pfam" id="PF08282">
    <property type="entry name" value="Hydrolase_3"/>
    <property type="match status" value="1"/>
</dbReference>
<dbReference type="PROSITE" id="PS01229">
    <property type="entry name" value="COF_2"/>
    <property type="match status" value="1"/>
</dbReference>
<dbReference type="SUPFAM" id="SSF56784">
    <property type="entry name" value="HAD-like"/>
    <property type="match status" value="1"/>
</dbReference>
<dbReference type="GO" id="GO:0016791">
    <property type="term" value="F:phosphatase activity"/>
    <property type="evidence" value="ECO:0007669"/>
    <property type="project" value="UniProtKB-ARBA"/>
</dbReference>
<dbReference type="InterPro" id="IPR000150">
    <property type="entry name" value="Cof"/>
</dbReference>
<keyword evidence="1" id="KW-0378">Hydrolase</keyword>
<evidence type="ECO:0000313" key="1">
    <source>
        <dbReference type="EMBL" id="WCG23113.1"/>
    </source>
</evidence>
<dbReference type="PANTHER" id="PTHR10000">
    <property type="entry name" value="PHOSPHOSERINE PHOSPHATASE"/>
    <property type="match status" value="1"/>
</dbReference>
<dbReference type="Proteomes" id="UP001179600">
    <property type="component" value="Chromosome"/>
</dbReference>
<organism evidence="1 2">
    <name type="scientific">Vagococcus lutrae</name>
    <dbReference type="NCBI Taxonomy" id="81947"/>
    <lineage>
        <taxon>Bacteria</taxon>
        <taxon>Bacillati</taxon>
        <taxon>Bacillota</taxon>
        <taxon>Bacilli</taxon>
        <taxon>Lactobacillales</taxon>
        <taxon>Enterococcaceae</taxon>
        <taxon>Vagococcus</taxon>
    </lineage>
</organism>
<sequence length="290" mass="32109">MIKLIASDMDGTLLGQKLSISDENVAAIRYAEEHGVKFMIATGRNFDEATPALKEAGLVCPLIAVNGAQAFDENGKTLFTIDIQQEEARQVVKILKEQDLYFEVATTKGIFSDNRPQRLENMATFIANSMPHLTYKMAVAMAIAQLDIQDVHYVEDFEELFAHEDVKILKFIAFSPLEAAALTPARQKIDLIDDLVVTSSFPNNLEVNHRFAQKGIAVQRMAQAYDIPMEKVMTIGDNFNDISMLEVAGVSFAMGNAELAVKEVAKYETDLNTQSGVGKAIRRAVDERLS</sequence>
<dbReference type="GeneID" id="72385360"/>
<dbReference type="PANTHER" id="PTHR10000:SF55">
    <property type="entry name" value="5-AMINO-6-(5-PHOSPHO-D-RIBITYLAMINO)URACIL PHOSPHATASE YCSE"/>
    <property type="match status" value="1"/>
</dbReference>
<dbReference type="NCBIfam" id="TIGR00099">
    <property type="entry name" value="Cof-subfamily"/>
    <property type="match status" value="1"/>
</dbReference>
<dbReference type="SFLD" id="SFLDG01144">
    <property type="entry name" value="C2.B.4:_PGP_Like"/>
    <property type="match status" value="1"/>
</dbReference>
<dbReference type="InterPro" id="IPR023214">
    <property type="entry name" value="HAD_sf"/>
</dbReference>
<dbReference type="AlphaFoldDB" id="A0AAE9XFJ0"/>
<dbReference type="SFLD" id="SFLDS00003">
    <property type="entry name" value="Haloacid_Dehalogenase"/>
    <property type="match status" value="1"/>
</dbReference>